<sequence>MTCHMSISRGLLLVFLSLLVASSLVTSRRIDCTRFVFAPRCRGVAAKRGDNSFTADSTEIDDSYPEPLMTPEVSREENAEKILKILLDLSQSAYPQTQVPQSPVKK</sequence>
<evidence type="ECO:0000313" key="2">
    <source>
        <dbReference type="EMBL" id="KAK7500410.1"/>
    </source>
</evidence>
<evidence type="ECO:0000256" key="1">
    <source>
        <dbReference type="SAM" id="SignalP"/>
    </source>
</evidence>
<reference evidence="2 3" key="1">
    <citation type="journal article" date="2023" name="Sci. Data">
        <title>Genome assembly of the Korean intertidal mud-creeper Batillaria attramentaria.</title>
        <authorList>
            <person name="Patra A.K."/>
            <person name="Ho P.T."/>
            <person name="Jun S."/>
            <person name="Lee S.J."/>
            <person name="Kim Y."/>
            <person name="Won Y.J."/>
        </authorList>
    </citation>
    <scope>NUCLEOTIDE SEQUENCE [LARGE SCALE GENOMIC DNA]</scope>
    <source>
        <strain evidence="2">Wonlab-2016</strain>
    </source>
</reference>
<keyword evidence="1" id="KW-0732">Signal</keyword>
<comment type="caution">
    <text evidence="2">The sequence shown here is derived from an EMBL/GenBank/DDBJ whole genome shotgun (WGS) entry which is preliminary data.</text>
</comment>
<organism evidence="2 3">
    <name type="scientific">Batillaria attramentaria</name>
    <dbReference type="NCBI Taxonomy" id="370345"/>
    <lineage>
        <taxon>Eukaryota</taxon>
        <taxon>Metazoa</taxon>
        <taxon>Spiralia</taxon>
        <taxon>Lophotrochozoa</taxon>
        <taxon>Mollusca</taxon>
        <taxon>Gastropoda</taxon>
        <taxon>Caenogastropoda</taxon>
        <taxon>Sorbeoconcha</taxon>
        <taxon>Cerithioidea</taxon>
        <taxon>Batillariidae</taxon>
        <taxon>Batillaria</taxon>
    </lineage>
</organism>
<gene>
    <name evidence="2" type="ORF">BaRGS_00008317</name>
</gene>
<keyword evidence="3" id="KW-1185">Reference proteome</keyword>
<proteinExistence type="predicted"/>
<dbReference type="EMBL" id="JACVVK020000037">
    <property type="protein sequence ID" value="KAK7500410.1"/>
    <property type="molecule type" value="Genomic_DNA"/>
</dbReference>
<evidence type="ECO:0008006" key="4">
    <source>
        <dbReference type="Google" id="ProtNLM"/>
    </source>
</evidence>
<dbReference type="AlphaFoldDB" id="A0ABD0LLT5"/>
<protein>
    <recommendedName>
        <fullName evidence="4">Elevenin</fullName>
    </recommendedName>
</protein>
<name>A0ABD0LLT5_9CAEN</name>
<feature type="chain" id="PRO_5044790810" description="Elevenin" evidence="1">
    <location>
        <begin position="28"/>
        <end position="106"/>
    </location>
</feature>
<feature type="signal peptide" evidence="1">
    <location>
        <begin position="1"/>
        <end position="27"/>
    </location>
</feature>
<accession>A0ABD0LLT5</accession>
<dbReference type="Proteomes" id="UP001519460">
    <property type="component" value="Unassembled WGS sequence"/>
</dbReference>
<evidence type="ECO:0000313" key="3">
    <source>
        <dbReference type="Proteomes" id="UP001519460"/>
    </source>
</evidence>